<dbReference type="PATRIC" id="fig|1053226.3.peg.1712"/>
<dbReference type="Pfam" id="PF13930">
    <property type="entry name" value="Endonuclea_NS_2"/>
    <property type="match status" value="1"/>
</dbReference>
<dbReference type="Proteomes" id="UP000006960">
    <property type="component" value="Unassembled WGS sequence"/>
</dbReference>
<dbReference type="HOGENOM" id="CLU_081541_1_0_9"/>
<dbReference type="InterPro" id="IPR044925">
    <property type="entry name" value="His-Me_finger_sf"/>
</dbReference>
<accession>J8IC53</accession>
<dbReference type="InterPro" id="IPR044929">
    <property type="entry name" value="DNA/RNA_non-sp_Endonuclease_sf"/>
</dbReference>
<dbReference type="PANTHER" id="PTHR34976:SF2">
    <property type="entry name" value="TYPE VII SECRETION SYSTEM PROTEIN ESSD"/>
    <property type="match status" value="1"/>
</dbReference>
<dbReference type="Gene3D" id="3.40.570.10">
    <property type="entry name" value="Extracellular Endonuclease, subunit A"/>
    <property type="match status" value="1"/>
</dbReference>
<feature type="domain" description="Toxin/Nuclease N-terminal" evidence="5">
    <location>
        <begin position="2"/>
        <end position="58"/>
    </location>
</feature>
<dbReference type="EMBL" id="AHEU01000008">
    <property type="protein sequence ID" value="EJR36005.1"/>
    <property type="molecule type" value="Genomic_DNA"/>
</dbReference>
<dbReference type="InterPro" id="IPR051768">
    <property type="entry name" value="Bact_secretion_toxin"/>
</dbReference>
<comment type="caution">
    <text evidence="6">The sequence shown here is derived from an EMBL/GenBank/DDBJ whole genome shotgun (WGS) entry which is preliminary data.</text>
</comment>
<dbReference type="InterPro" id="IPR027803">
    <property type="entry name" value="Toxin/Nuc_N"/>
</dbReference>
<evidence type="ECO:0000313" key="6">
    <source>
        <dbReference type="EMBL" id="EJR36005.1"/>
    </source>
</evidence>
<dbReference type="InterPro" id="IPR044927">
    <property type="entry name" value="Endonuclea_NS_2"/>
</dbReference>
<evidence type="ECO:0000313" key="7">
    <source>
        <dbReference type="Proteomes" id="UP000006960"/>
    </source>
</evidence>
<evidence type="ECO:0000256" key="1">
    <source>
        <dbReference type="ARBA" id="ARBA00004236"/>
    </source>
</evidence>
<dbReference type="Pfam" id="PF14448">
    <property type="entry name" value="Nuc_N"/>
    <property type="match status" value="1"/>
</dbReference>
<dbReference type="AlphaFoldDB" id="J8IC53"/>
<evidence type="ECO:0000256" key="2">
    <source>
        <dbReference type="ARBA" id="ARBA00022475"/>
    </source>
</evidence>
<reference evidence="6 7" key="1">
    <citation type="submission" date="2012-04" db="EMBL/GenBank/DDBJ databases">
        <title>The Genome Sequence of Bacillus cereus VD048.</title>
        <authorList>
            <consortium name="The Broad Institute Genome Sequencing Platform"/>
            <consortium name="The Broad Institute Genome Sequencing Center for Infectious Disease"/>
            <person name="Feldgarden M."/>
            <person name="Van der Auwera G.A."/>
            <person name="Mahillon J."/>
            <person name="Duprez V."/>
            <person name="Timmery S."/>
            <person name="Mattelet C."/>
            <person name="Dierick K."/>
            <person name="Sun M."/>
            <person name="Yu Z."/>
            <person name="Zhu L."/>
            <person name="Hu X."/>
            <person name="Shank E.B."/>
            <person name="Swiecicka I."/>
            <person name="Hansen B.M."/>
            <person name="Andrup L."/>
            <person name="Young S.K."/>
            <person name="Zeng Q."/>
            <person name="Gargeya S."/>
            <person name="Fitzgerald M."/>
            <person name="Haas B."/>
            <person name="Abouelleil A."/>
            <person name="Alvarado L."/>
            <person name="Arachchi H.M."/>
            <person name="Berlin A."/>
            <person name="Chapman S.B."/>
            <person name="Goldberg J."/>
            <person name="Griggs A."/>
            <person name="Gujja S."/>
            <person name="Hansen M."/>
            <person name="Howarth C."/>
            <person name="Imamovic A."/>
            <person name="Larimer J."/>
            <person name="McCowen C."/>
            <person name="Montmayeur A."/>
            <person name="Murphy C."/>
            <person name="Neiman D."/>
            <person name="Pearson M."/>
            <person name="Priest M."/>
            <person name="Roberts A."/>
            <person name="Saif S."/>
            <person name="Shea T."/>
            <person name="Sisk P."/>
            <person name="Sykes S."/>
            <person name="Wortman J."/>
            <person name="Nusbaum C."/>
            <person name="Birren B."/>
        </authorList>
    </citation>
    <scope>NUCLEOTIDE SEQUENCE [LARGE SCALE GENOMIC DNA]</scope>
    <source>
        <strain evidence="6 7">VD048</strain>
    </source>
</reference>
<comment type="subcellular location">
    <subcellularLocation>
        <location evidence="1">Cell membrane</location>
    </subcellularLocation>
</comment>
<protein>
    <submittedName>
        <fullName evidence="6">Uncharacterized protein</fullName>
    </submittedName>
</protein>
<organism evidence="6 7">
    <name type="scientific">Bacillus cereus VD048</name>
    <dbReference type="NCBI Taxonomy" id="1053226"/>
    <lineage>
        <taxon>Bacteria</taxon>
        <taxon>Bacillati</taxon>
        <taxon>Bacillota</taxon>
        <taxon>Bacilli</taxon>
        <taxon>Bacillales</taxon>
        <taxon>Bacillaceae</taxon>
        <taxon>Bacillus</taxon>
        <taxon>Bacillus cereus group</taxon>
    </lineage>
</organism>
<evidence type="ECO:0000259" key="5">
    <source>
        <dbReference type="Pfam" id="PF14448"/>
    </source>
</evidence>
<dbReference type="SUPFAM" id="SSF54060">
    <property type="entry name" value="His-Me finger endonucleases"/>
    <property type="match status" value="1"/>
</dbReference>
<dbReference type="PANTHER" id="PTHR34976">
    <property type="entry name" value="RIBONUCLEASE YQCG-RELATED"/>
    <property type="match status" value="1"/>
</dbReference>
<dbReference type="GO" id="GO:0005886">
    <property type="term" value="C:plasma membrane"/>
    <property type="evidence" value="ECO:0007669"/>
    <property type="project" value="UniProtKB-SubCell"/>
</dbReference>
<keyword evidence="2" id="KW-1003">Cell membrane</keyword>
<name>J8IC53_BACCE</name>
<feature type="domain" description="Type VII secretion system protein EssD-like" evidence="4">
    <location>
        <begin position="80"/>
        <end position="204"/>
    </location>
</feature>
<proteinExistence type="predicted"/>
<gene>
    <name evidence="6" type="ORF">IIG_01693</name>
</gene>
<evidence type="ECO:0000256" key="3">
    <source>
        <dbReference type="ARBA" id="ARBA00023136"/>
    </source>
</evidence>
<evidence type="ECO:0000259" key="4">
    <source>
        <dbReference type="Pfam" id="PF13930"/>
    </source>
</evidence>
<sequence>MDTVSPFVKGVEILPDGSVVRSGTNFSGKAKEAHDASKASIQSRISNLESGGVKGTGEGPVKVNYGEQYAREKRKKILKPNVEYTSKEGYTYTTDSQGCVASCEGSLQLGDGKRNNYAQRVVGGNDRLDDDDGGHLIATIFKGSGNMDNLVPMNSNLNRGEWKKLENEWANALNDGDKVRVKIKPNYSGNSKRPDSFVIRYKIGDEDRWRLRNFDNVPGGKLDE</sequence>
<dbReference type="RefSeq" id="WP_002013794.1">
    <property type="nucleotide sequence ID" value="NZ_JH792310.1"/>
</dbReference>
<keyword evidence="3" id="KW-0472">Membrane</keyword>